<dbReference type="Proteomes" id="UP000256899">
    <property type="component" value="Unassembled WGS sequence"/>
</dbReference>
<organism evidence="2 3">
    <name type="scientific">Thalassotalea euphylliae</name>
    <dbReference type="NCBI Taxonomy" id="1655234"/>
    <lineage>
        <taxon>Bacteria</taxon>
        <taxon>Pseudomonadati</taxon>
        <taxon>Pseudomonadota</taxon>
        <taxon>Gammaproteobacteria</taxon>
        <taxon>Alteromonadales</taxon>
        <taxon>Colwelliaceae</taxon>
        <taxon>Thalassotalea</taxon>
    </lineage>
</organism>
<keyword evidence="3" id="KW-1185">Reference proteome</keyword>
<sequence length="110" mass="12618">MISFAQQDKPMSDKTMDVSQTMTAKEYQQQGWKTGKVHYLNFEGGFYGIVTDQNEKLLPMNLPKAYRIEGTVLALKGEFMTDMLTTQQWGKLFKINDYKVLELGAESNTH</sequence>
<evidence type="ECO:0000256" key="1">
    <source>
        <dbReference type="SAM" id="MobiDB-lite"/>
    </source>
</evidence>
<dbReference type="EMBL" id="QUOT01000001">
    <property type="protein sequence ID" value="REL31100.1"/>
    <property type="molecule type" value="Genomic_DNA"/>
</dbReference>
<evidence type="ECO:0000313" key="2">
    <source>
        <dbReference type="EMBL" id="REL31100.1"/>
    </source>
</evidence>
<feature type="region of interest" description="Disordered" evidence="1">
    <location>
        <begin position="1"/>
        <end position="20"/>
    </location>
</feature>
<name>A0A3E0U302_9GAMM</name>
<proteinExistence type="predicted"/>
<gene>
    <name evidence="2" type="ORF">DXX94_10475</name>
</gene>
<comment type="caution">
    <text evidence="2">The sequence shown here is derived from an EMBL/GenBank/DDBJ whole genome shotgun (WGS) entry which is preliminary data.</text>
</comment>
<protein>
    <submittedName>
        <fullName evidence="2">Uncharacterized protein</fullName>
    </submittedName>
</protein>
<reference evidence="3" key="1">
    <citation type="submission" date="2018-08" db="EMBL/GenBank/DDBJ databases">
        <title>Thalassotalea euphylliae genome.</title>
        <authorList>
            <person name="Summers S."/>
            <person name="Rice S.A."/>
            <person name="Freckelton M.L."/>
            <person name="Nedved B.T."/>
            <person name="Hadfield M.G."/>
        </authorList>
    </citation>
    <scope>NUCLEOTIDE SEQUENCE [LARGE SCALE GENOMIC DNA]</scope>
    <source>
        <strain evidence="3">H3</strain>
    </source>
</reference>
<dbReference type="AlphaFoldDB" id="A0A3E0U302"/>
<accession>A0A3E0U302</accession>
<evidence type="ECO:0000313" key="3">
    <source>
        <dbReference type="Proteomes" id="UP000256899"/>
    </source>
</evidence>